<dbReference type="PRINTS" id="PR01217">
    <property type="entry name" value="PRICHEXTENSN"/>
</dbReference>
<feature type="domain" description="M23ase beta-sheet core" evidence="2">
    <location>
        <begin position="128"/>
        <end position="227"/>
    </location>
</feature>
<evidence type="ECO:0000313" key="4">
    <source>
        <dbReference type="Proteomes" id="UP001157161"/>
    </source>
</evidence>
<dbReference type="Pfam" id="PF01551">
    <property type="entry name" value="Peptidase_M23"/>
    <property type="match status" value="1"/>
</dbReference>
<dbReference type="InterPro" id="IPR050570">
    <property type="entry name" value="Cell_wall_metabolism_enzyme"/>
</dbReference>
<protein>
    <recommendedName>
        <fullName evidence="2">M23ase beta-sheet core domain-containing protein</fullName>
    </recommendedName>
</protein>
<reference evidence="3" key="1">
    <citation type="journal article" date="2014" name="Int. J. Syst. Evol. Microbiol.">
        <title>Complete genome sequence of Corynebacterium casei LMG S-19264T (=DSM 44701T), isolated from a smear-ripened cheese.</title>
        <authorList>
            <consortium name="US DOE Joint Genome Institute (JGI-PGF)"/>
            <person name="Walter F."/>
            <person name="Albersmeier A."/>
            <person name="Kalinowski J."/>
            <person name="Ruckert C."/>
        </authorList>
    </citation>
    <scope>NUCLEOTIDE SEQUENCE</scope>
    <source>
        <strain evidence="3">NBRC 112290</strain>
    </source>
</reference>
<keyword evidence="4" id="KW-1185">Reference proteome</keyword>
<dbReference type="SUPFAM" id="SSF51261">
    <property type="entry name" value="Duplicated hybrid motif"/>
    <property type="match status" value="1"/>
</dbReference>
<dbReference type="Gene3D" id="2.70.70.10">
    <property type="entry name" value="Glucose Permease (Domain IIA)"/>
    <property type="match status" value="1"/>
</dbReference>
<gene>
    <name evidence="3" type="ORF">GCM10025875_14030</name>
</gene>
<evidence type="ECO:0000313" key="3">
    <source>
        <dbReference type="EMBL" id="GMA31411.1"/>
    </source>
</evidence>
<dbReference type="InterPro" id="IPR016047">
    <property type="entry name" value="M23ase_b-sheet_dom"/>
</dbReference>
<dbReference type="Proteomes" id="UP001157161">
    <property type="component" value="Unassembled WGS sequence"/>
</dbReference>
<evidence type="ECO:0000256" key="1">
    <source>
        <dbReference type="SAM" id="MobiDB-lite"/>
    </source>
</evidence>
<sequence length="390" mass="39153">MGQLRRVATGVAIGVLAAVSTAVVGGGAAASPFVVTHDGSRAASAPMHDLMDVEEGAVEVAQWWAPAVVHVTAPPPPVPDDVAAYRAQLAADGVVVSEEGWVHPLANGRFTSPFGMRAAIPGVTSAGLHNGIDIAAPLGYPIRSAAAGTVVFTGLGYTWGNSGYLVAVDHGDGVVTTYNHMAADGVLVEAGDVVREGQIIAVVGNEGRSSGPHLHFTVRIDREPVDPVPYLLSRGIDLRAGTAVTPVPLAQDWLAAQDLLRERRAGVSPAPTQPAPVDGGDPAGESTPDPAPEPSTPSAPSPDPTTPAPSPDPTTPAPSPDPTTPAPSPDPTTPAPSPDPTTPAPSPDPTTPAPSPDPTTPAPSPDPSAPPTTPSPSPTGGPTPTPPPES</sequence>
<reference evidence="3" key="2">
    <citation type="submission" date="2023-02" db="EMBL/GenBank/DDBJ databases">
        <authorList>
            <person name="Sun Q."/>
            <person name="Mori K."/>
        </authorList>
    </citation>
    <scope>NUCLEOTIDE SEQUENCE</scope>
    <source>
        <strain evidence="3">NBRC 112290</strain>
    </source>
</reference>
<dbReference type="EMBL" id="BSUM01000001">
    <property type="protein sequence ID" value="GMA31411.1"/>
    <property type="molecule type" value="Genomic_DNA"/>
</dbReference>
<dbReference type="CDD" id="cd12797">
    <property type="entry name" value="M23_peptidase"/>
    <property type="match status" value="1"/>
</dbReference>
<name>A0AA37XE03_9MICO</name>
<dbReference type="GO" id="GO:0004222">
    <property type="term" value="F:metalloendopeptidase activity"/>
    <property type="evidence" value="ECO:0007669"/>
    <property type="project" value="TreeGrafter"/>
</dbReference>
<feature type="compositionally biased region" description="Pro residues" evidence="1">
    <location>
        <begin position="289"/>
        <end position="390"/>
    </location>
</feature>
<organism evidence="3 4">
    <name type="scientific">Litorihabitans aurantiacus</name>
    <dbReference type="NCBI Taxonomy" id="1930061"/>
    <lineage>
        <taxon>Bacteria</taxon>
        <taxon>Bacillati</taxon>
        <taxon>Actinomycetota</taxon>
        <taxon>Actinomycetes</taxon>
        <taxon>Micrococcales</taxon>
        <taxon>Beutenbergiaceae</taxon>
        <taxon>Litorihabitans</taxon>
    </lineage>
</organism>
<accession>A0AA37XE03</accession>
<dbReference type="InterPro" id="IPR011055">
    <property type="entry name" value="Dup_hybrid_motif"/>
</dbReference>
<dbReference type="AlphaFoldDB" id="A0AA37XE03"/>
<dbReference type="PANTHER" id="PTHR21666">
    <property type="entry name" value="PEPTIDASE-RELATED"/>
    <property type="match status" value="1"/>
</dbReference>
<dbReference type="RefSeq" id="WP_284250243.1">
    <property type="nucleotide sequence ID" value="NZ_BSUM01000001.1"/>
</dbReference>
<dbReference type="PANTHER" id="PTHR21666:SF270">
    <property type="entry name" value="MUREIN HYDROLASE ACTIVATOR ENVC"/>
    <property type="match status" value="1"/>
</dbReference>
<feature type="region of interest" description="Disordered" evidence="1">
    <location>
        <begin position="265"/>
        <end position="390"/>
    </location>
</feature>
<proteinExistence type="predicted"/>
<evidence type="ECO:0000259" key="2">
    <source>
        <dbReference type="Pfam" id="PF01551"/>
    </source>
</evidence>
<comment type="caution">
    <text evidence="3">The sequence shown here is derived from an EMBL/GenBank/DDBJ whole genome shotgun (WGS) entry which is preliminary data.</text>
</comment>